<comment type="caution">
    <text evidence="3">The sequence shown here is derived from an EMBL/GenBank/DDBJ whole genome shotgun (WGS) entry which is preliminary data.</text>
</comment>
<dbReference type="InterPro" id="IPR038729">
    <property type="entry name" value="Rad50/SbcC_AAA"/>
</dbReference>
<proteinExistence type="predicted"/>
<accession>B6WQ50</accession>
<dbReference type="HOGENOM" id="CLU_488115_0_0_7"/>
<feature type="coiled-coil region" evidence="1">
    <location>
        <begin position="417"/>
        <end position="444"/>
    </location>
</feature>
<feature type="coiled-coil region" evidence="1">
    <location>
        <begin position="221"/>
        <end position="303"/>
    </location>
</feature>
<dbReference type="SUPFAM" id="SSF52540">
    <property type="entry name" value="P-loop containing nucleoside triphosphate hydrolases"/>
    <property type="match status" value="1"/>
</dbReference>
<dbReference type="GO" id="GO:0016887">
    <property type="term" value="F:ATP hydrolysis activity"/>
    <property type="evidence" value="ECO:0007669"/>
    <property type="project" value="InterPro"/>
</dbReference>
<dbReference type="Proteomes" id="UP000003676">
    <property type="component" value="Unassembled WGS sequence"/>
</dbReference>
<evidence type="ECO:0000256" key="1">
    <source>
        <dbReference type="SAM" id="Coils"/>
    </source>
</evidence>
<gene>
    <name evidence="3" type="ORF">DESPIG_00173</name>
</gene>
<dbReference type="GO" id="GO:0006302">
    <property type="term" value="P:double-strand break repair"/>
    <property type="evidence" value="ECO:0007669"/>
    <property type="project" value="InterPro"/>
</dbReference>
<dbReference type="eggNOG" id="COG0419">
    <property type="taxonomic scope" value="Bacteria"/>
</dbReference>
<dbReference type="RefSeq" id="WP_006003758.1">
    <property type="nucleotide sequence ID" value="NZ_DS996351.1"/>
</dbReference>
<evidence type="ECO:0000259" key="2">
    <source>
        <dbReference type="Pfam" id="PF13476"/>
    </source>
</evidence>
<dbReference type="InterPro" id="IPR027417">
    <property type="entry name" value="P-loop_NTPase"/>
</dbReference>
<dbReference type="EMBL" id="ABXU01000009">
    <property type="protein sequence ID" value="EEB34851.1"/>
    <property type="molecule type" value="Genomic_DNA"/>
</dbReference>
<sequence>MRISYLKLVNFKSYKNQIFEFPPSREDKNLILVGGLNGFGKTSFLEALYLGLYGAQALHYLGRAGFNLDKKKENYSKFLNRAFCGIADTDSMSITIEFVDDDNNGYRITRTWHFDNNRHWDGDTNDIRVFSVQSGVCRRPVNPDEWDNVLANDFLPANLAPFFFFDGEEIKELAAESMVKQVKVGIETFLGVVELYQLQKRLREYNINRGRNVTEDNKDTVKRLDKELQSLDLRIKKNEEKENELHEKQKTIEREIQRVQDRMITLGGSDGSIASIKSLTEDINTYRNLIDATRKELSELLCKKLALHLMASTTVHSFFEQARREQATRQWRRKCAALEAQREKFLASFMAMDAYTPPLDEIQKGQMRKAVCTAWEGMFFPMPADCAEKCLHDYLSDDQLKRVSQLYEKTRVGRREIFAKRDELASHERQLQSLNMQLAKLEGLDSSGKLVEELKADMEKYTGLRDACIKEQTTVENQLIADRAAYPQKKAEYEKAYHQYMQNVPMHTLLGRARRIENFIVKIDPWTVSCKEEAASGGADTSFSNSFPQASCGAYHAG</sequence>
<organism evidence="3 4">
    <name type="scientific">Desulfovibrio piger ATCC 29098</name>
    <dbReference type="NCBI Taxonomy" id="411464"/>
    <lineage>
        <taxon>Bacteria</taxon>
        <taxon>Pseudomonadati</taxon>
        <taxon>Thermodesulfobacteriota</taxon>
        <taxon>Desulfovibrionia</taxon>
        <taxon>Desulfovibrionales</taxon>
        <taxon>Desulfovibrionaceae</taxon>
        <taxon>Desulfovibrio</taxon>
    </lineage>
</organism>
<dbReference type="PANTHER" id="PTHR32114">
    <property type="entry name" value="ABC TRANSPORTER ABCH.3"/>
    <property type="match status" value="1"/>
</dbReference>
<reference evidence="3 4" key="1">
    <citation type="submission" date="2008-10" db="EMBL/GenBank/DDBJ databases">
        <title>Draft genome sequence of Desulvovibrio piger (ATCC 29098).</title>
        <authorList>
            <person name="Sudarsanam P."/>
            <person name="Ley R."/>
            <person name="Guruge J."/>
            <person name="Turnbaugh P.J."/>
            <person name="Mahowald M."/>
            <person name="Liep D."/>
            <person name="Gordon J."/>
        </authorList>
    </citation>
    <scope>NUCLEOTIDE SEQUENCE [LARGE SCALE GENOMIC DNA]</scope>
    <source>
        <strain evidence="3 4">ATCC 29098</strain>
    </source>
</reference>
<dbReference type="OrthoDB" id="9795626at2"/>
<keyword evidence="1" id="KW-0175">Coiled coil</keyword>
<evidence type="ECO:0000313" key="4">
    <source>
        <dbReference type="Proteomes" id="UP000003676"/>
    </source>
</evidence>
<dbReference type="Pfam" id="PF13476">
    <property type="entry name" value="AAA_23"/>
    <property type="match status" value="1"/>
</dbReference>
<reference evidence="3 4" key="2">
    <citation type="submission" date="2008-10" db="EMBL/GenBank/DDBJ databases">
        <authorList>
            <person name="Fulton L."/>
            <person name="Clifton S."/>
            <person name="Fulton B."/>
            <person name="Xu J."/>
            <person name="Minx P."/>
            <person name="Pepin K.H."/>
            <person name="Johnson M."/>
            <person name="Bhonagiri V."/>
            <person name="Nash W.E."/>
            <person name="Mardis E.R."/>
            <person name="Wilson R.K."/>
        </authorList>
    </citation>
    <scope>NUCLEOTIDE SEQUENCE [LARGE SCALE GENOMIC DNA]</scope>
    <source>
        <strain evidence="3 4">ATCC 29098</strain>
    </source>
</reference>
<name>B6WQ50_9BACT</name>
<protein>
    <submittedName>
        <fullName evidence="3">Putative DNA sulfur modification protein DndD</fullName>
    </submittedName>
</protein>
<dbReference type="PANTHER" id="PTHR32114:SF2">
    <property type="entry name" value="ABC TRANSPORTER ABCH.3"/>
    <property type="match status" value="1"/>
</dbReference>
<evidence type="ECO:0000313" key="3">
    <source>
        <dbReference type="EMBL" id="EEB34851.1"/>
    </source>
</evidence>
<feature type="domain" description="Rad50/SbcC-type AAA" evidence="2">
    <location>
        <begin position="6"/>
        <end position="257"/>
    </location>
</feature>
<dbReference type="Gene3D" id="3.40.50.300">
    <property type="entry name" value="P-loop containing nucleotide triphosphate hydrolases"/>
    <property type="match status" value="1"/>
</dbReference>
<dbReference type="AlphaFoldDB" id="B6WQ50"/>